<evidence type="ECO:0000256" key="1">
    <source>
        <dbReference type="ARBA" id="ARBA00005051"/>
    </source>
</evidence>
<keyword evidence="7" id="KW-0418">Kinase</keyword>
<evidence type="ECO:0000256" key="12">
    <source>
        <dbReference type="ARBA" id="ARBA00033413"/>
    </source>
</evidence>
<dbReference type="GO" id="GO:0003848">
    <property type="term" value="F:2-amino-4-hydroxy-6-hydroxymethyldihydropteridine diphosphokinase activity"/>
    <property type="evidence" value="ECO:0007669"/>
    <property type="project" value="UniProtKB-EC"/>
</dbReference>
<comment type="function">
    <text evidence="10">Catalyzes the transfer of pyrophosphate from adenosine triphosphate (ATP) to 6-hydroxymethyl-7,8-dihydropterin, an enzymatic step in folate biosynthesis pathway.</text>
</comment>
<name>A0ABT9GLG5_9GAMM</name>
<dbReference type="Proteomes" id="UP001236258">
    <property type="component" value="Unassembled WGS sequence"/>
</dbReference>
<evidence type="ECO:0000256" key="2">
    <source>
        <dbReference type="ARBA" id="ARBA00005810"/>
    </source>
</evidence>
<evidence type="ECO:0000256" key="4">
    <source>
        <dbReference type="ARBA" id="ARBA00016218"/>
    </source>
</evidence>
<keyword evidence="15" id="KW-1185">Reference proteome</keyword>
<proteinExistence type="inferred from homology"/>
<evidence type="ECO:0000256" key="10">
    <source>
        <dbReference type="ARBA" id="ARBA00029409"/>
    </source>
</evidence>
<keyword evidence="9" id="KW-0289">Folate biosynthesis</keyword>
<dbReference type="CDD" id="cd00483">
    <property type="entry name" value="HPPK"/>
    <property type="match status" value="1"/>
</dbReference>
<evidence type="ECO:0000256" key="11">
    <source>
        <dbReference type="ARBA" id="ARBA00029766"/>
    </source>
</evidence>
<evidence type="ECO:0000256" key="6">
    <source>
        <dbReference type="ARBA" id="ARBA00022741"/>
    </source>
</evidence>
<keyword evidence="5 14" id="KW-0808">Transferase</keyword>
<evidence type="ECO:0000313" key="15">
    <source>
        <dbReference type="Proteomes" id="UP001236258"/>
    </source>
</evidence>
<evidence type="ECO:0000256" key="5">
    <source>
        <dbReference type="ARBA" id="ARBA00022679"/>
    </source>
</evidence>
<evidence type="ECO:0000256" key="7">
    <source>
        <dbReference type="ARBA" id="ARBA00022777"/>
    </source>
</evidence>
<protein>
    <recommendedName>
        <fullName evidence="4">2-amino-4-hydroxy-6-hydroxymethyldihydropteridine pyrophosphokinase</fullName>
        <ecNumber evidence="3">2.7.6.3</ecNumber>
    </recommendedName>
    <alternativeName>
        <fullName evidence="11">6-hydroxymethyl-7,8-dihydropterin pyrophosphokinase</fullName>
    </alternativeName>
    <alternativeName>
        <fullName evidence="12">7,8-dihydro-6-hydroxymethylpterin-pyrophosphokinase</fullName>
    </alternativeName>
</protein>
<dbReference type="InterPro" id="IPR035907">
    <property type="entry name" value="Hppk_sf"/>
</dbReference>
<comment type="pathway">
    <text evidence="1">Cofactor biosynthesis; tetrahydrofolate biosynthesis; 2-amino-4-hydroxy-6-hydroxymethyl-7,8-dihydropteridine diphosphate from 7,8-dihydroneopterin triphosphate: step 4/4.</text>
</comment>
<dbReference type="Gene3D" id="3.30.70.560">
    <property type="entry name" value="7,8-Dihydro-6-hydroxymethylpterin-pyrophosphokinase HPPK"/>
    <property type="match status" value="1"/>
</dbReference>
<comment type="caution">
    <text evidence="14">The sequence shown here is derived from an EMBL/GenBank/DDBJ whole genome shotgun (WGS) entry which is preliminary data.</text>
</comment>
<dbReference type="SUPFAM" id="SSF55083">
    <property type="entry name" value="6-hydroxymethyl-7,8-dihydropterin pyrophosphokinase, HPPK"/>
    <property type="match status" value="1"/>
</dbReference>
<reference evidence="14 15" key="1">
    <citation type="submission" date="2023-08" db="EMBL/GenBank/DDBJ databases">
        <authorList>
            <person name="Joshi A."/>
            <person name="Thite S."/>
        </authorList>
    </citation>
    <scope>NUCLEOTIDE SEQUENCE [LARGE SCALE GENOMIC DNA]</scope>
    <source>
        <strain evidence="14 15">1E1</strain>
    </source>
</reference>
<evidence type="ECO:0000313" key="14">
    <source>
        <dbReference type="EMBL" id="MDP4527802.1"/>
    </source>
</evidence>
<dbReference type="PANTHER" id="PTHR43071">
    <property type="entry name" value="2-AMINO-4-HYDROXY-6-HYDROXYMETHYLDIHYDROPTERIDINE PYROPHOSPHOKINASE"/>
    <property type="match status" value="1"/>
</dbReference>
<dbReference type="NCBIfam" id="TIGR01498">
    <property type="entry name" value="folK"/>
    <property type="match status" value="1"/>
</dbReference>
<keyword evidence="6" id="KW-0547">Nucleotide-binding</keyword>
<dbReference type="InterPro" id="IPR000550">
    <property type="entry name" value="Hppk"/>
</dbReference>
<feature type="domain" description="7,8-dihydro-6-hydroxymethylpterin-pyrophosphokinase" evidence="13">
    <location>
        <begin position="89"/>
        <end position="100"/>
    </location>
</feature>
<dbReference type="PANTHER" id="PTHR43071:SF1">
    <property type="entry name" value="2-AMINO-4-HYDROXY-6-HYDROXYMETHYLDIHYDROPTERIDINE PYROPHOSPHOKINASE"/>
    <property type="match status" value="1"/>
</dbReference>
<organism evidence="14 15">
    <name type="scientific">Alkalimonas delamerensis</name>
    <dbReference type="NCBI Taxonomy" id="265981"/>
    <lineage>
        <taxon>Bacteria</taxon>
        <taxon>Pseudomonadati</taxon>
        <taxon>Pseudomonadota</taxon>
        <taxon>Gammaproteobacteria</taxon>
        <taxon>Alkalimonas</taxon>
    </lineage>
</organism>
<dbReference type="RefSeq" id="WP_305944439.1">
    <property type="nucleotide sequence ID" value="NZ_JAUZVY010000001.1"/>
</dbReference>
<dbReference type="EC" id="2.7.6.3" evidence="3"/>
<evidence type="ECO:0000256" key="3">
    <source>
        <dbReference type="ARBA" id="ARBA00013253"/>
    </source>
</evidence>
<evidence type="ECO:0000256" key="8">
    <source>
        <dbReference type="ARBA" id="ARBA00022840"/>
    </source>
</evidence>
<evidence type="ECO:0000259" key="13">
    <source>
        <dbReference type="PROSITE" id="PS00794"/>
    </source>
</evidence>
<dbReference type="EMBL" id="JAUZVY010000001">
    <property type="protein sequence ID" value="MDP4527802.1"/>
    <property type="molecule type" value="Genomic_DNA"/>
</dbReference>
<sequence length="164" mass="18230">MQRCFIGLGANLNNPMGQLRAAITALTTLPNSVLGRVSSLYGSKPMGPQDQPDYVNAVAELYTELSPLQLLDALQQIEQQQGRVRKDERWGPRTLDLDLLLYGNAQWQCARLTVPHYGLAEREFVLYPLQEIAADLQLPDGRSIHGLCQQLPRRGLTVVAPAPR</sequence>
<comment type="similarity">
    <text evidence="2">Belongs to the HPPK family.</text>
</comment>
<evidence type="ECO:0000256" key="9">
    <source>
        <dbReference type="ARBA" id="ARBA00022909"/>
    </source>
</evidence>
<gene>
    <name evidence="14" type="primary">folK</name>
    <name evidence="14" type="ORF">Q3O59_01990</name>
</gene>
<accession>A0ABT9GLG5</accession>
<dbReference type="Pfam" id="PF01288">
    <property type="entry name" value="HPPK"/>
    <property type="match status" value="1"/>
</dbReference>
<dbReference type="PROSITE" id="PS00794">
    <property type="entry name" value="HPPK"/>
    <property type="match status" value="1"/>
</dbReference>
<keyword evidence="8" id="KW-0067">ATP-binding</keyword>